<dbReference type="GO" id="GO:0016740">
    <property type="term" value="F:transferase activity"/>
    <property type="evidence" value="ECO:0007669"/>
    <property type="project" value="UniProtKB-KW"/>
</dbReference>
<dbReference type="PANTHER" id="PTHR36451">
    <property type="entry name" value="PAPS-DEPENDENT SULFOTRANSFERASE STF3"/>
    <property type="match status" value="1"/>
</dbReference>
<keyword evidence="1" id="KW-0808">Transferase</keyword>
<comment type="caution">
    <text evidence="1">The sequence shown here is derived from an EMBL/GenBank/DDBJ whole genome shotgun (WGS) entry which is preliminary data.</text>
</comment>
<dbReference type="InterPro" id="IPR052736">
    <property type="entry name" value="Stf3_sulfotransferase"/>
</dbReference>
<gene>
    <name evidence="1" type="ORF">ENQ76_12585</name>
</gene>
<dbReference type="SUPFAM" id="SSF52540">
    <property type="entry name" value="P-loop containing nucleoside triphosphate hydrolases"/>
    <property type="match status" value="1"/>
</dbReference>
<protein>
    <submittedName>
        <fullName evidence="1">Sulfotransferase</fullName>
    </submittedName>
</protein>
<sequence>MLAADTRAPSRSLRVEYPNLQSRLLLQGFFQRQFIIPEEPPRWLEGLLLGIERYLMRIDLSGIDVDRPIFLLGLPRSGTTMLQDLCCTHPEVAYITNAMHQFPRCACAVEVMRKLLRLNARGERYLADSVEVDAGSPSEGIKFWGAWFGWDPHDLHYVPRAPDSFTTAEIAEIRRQLRRIIWCHGRDRRFFSKNPALIPDLAILQHLFPDARFIHIVRDPRKSANSMLKLYRSEVQQLEWIRSQRRHGLYDRGVFIPYPRVPKLAEYIEQWGPDDLRTTAHVWNDSVSIVRAWRERLPHFLEVRYEDILREPEAQLSRLFEFAELRPIRSEDAAFWRKLANVGRTHHTHANQYGNFEIVEAICRDHMQALGYA</sequence>
<accession>A0A7C2NYE7</accession>
<dbReference type="Gene3D" id="3.40.50.300">
    <property type="entry name" value="P-loop containing nucleotide triphosphate hydrolases"/>
    <property type="match status" value="1"/>
</dbReference>
<organism evidence="1">
    <name type="scientific">Schlesneria paludicola</name>
    <dbReference type="NCBI Taxonomy" id="360056"/>
    <lineage>
        <taxon>Bacteria</taxon>
        <taxon>Pseudomonadati</taxon>
        <taxon>Planctomycetota</taxon>
        <taxon>Planctomycetia</taxon>
        <taxon>Planctomycetales</taxon>
        <taxon>Planctomycetaceae</taxon>
        <taxon>Schlesneria</taxon>
    </lineage>
</organism>
<dbReference type="PANTHER" id="PTHR36451:SF1">
    <property type="entry name" value="OMEGA-HYDROXY-BETA-DIHYDROMENAQUINONE-9 SULFOTRANSFERASE STF3"/>
    <property type="match status" value="1"/>
</dbReference>
<dbReference type="Pfam" id="PF13469">
    <property type="entry name" value="Sulfotransfer_3"/>
    <property type="match status" value="2"/>
</dbReference>
<dbReference type="AlphaFoldDB" id="A0A7C2NYE7"/>
<evidence type="ECO:0000313" key="1">
    <source>
        <dbReference type="EMBL" id="HEN16291.1"/>
    </source>
</evidence>
<dbReference type="EMBL" id="DSOK01000345">
    <property type="protein sequence ID" value="HEN16291.1"/>
    <property type="molecule type" value="Genomic_DNA"/>
</dbReference>
<reference evidence="1" key="1">
    <citation type="journal article" date="2020" name="mSystems">
        <title>Genome- and Community-Level Interaction Insights into Carbon Utilization and Element Cycling Functions of Hydrothermarchaeota in Hydrothermal Sediment.</title>
        <authorList>
            <person name="Zhou Z."/>
            <person name="Liu Y."/>
            <person name="Xu W."/>
            <person name="Pan J."/>
            <person name="Luo Z.H."/>
            <person name="Li M."/>
        </authorList>
    </citation>
    <scope>NUCLEOTIDE SEQUENCE [LARGE SCALE GENOMIC DNA]</scope>
    <source>
        <strain evidence="1">SpSt-339</strain>
    </source>
</reference>
<proteinExistence type="predicted"/>
<dbReference type="InterPro" id="IPR027417">
    <property type="entry name" value="P-loop_NTPase"/>
</dbReference>
<name>A0A7C2NYE7_9PLAN</name>